<dbReference type="AlphaFoldDB" id="A0AAW0M8I6"/>
<evidence type="ECO:0008006" key="2">
    <source>
        <dbReference type="Google" id="ProtNLM"/>
    </source>
</evidence>
<reference evidence="1" key="2">
    <citation type="journal article" date="2018" name="Sci. Data">
        <title>The draft genome sequence of cork oak.</title>
        <authorList>
            <person name="Ramos A.M."/>
            <person name="Usie A."/>
            <person name="Barbosa P."/>
            <person name="Barros P.M."/>
            <person name="Capote T."/>
            <person name="Chaves I."/>
            <person name="Simoes F."/>
            <person name="Abreu I."/>
            <person name="Carrasquinho I."/>
            <person name="Faro C."/>
            <person name="Guimaraes J.B."/>
            <person name="Mendonca D."/>
            <person name="Nobrega F."/>
            <person name="Rodrigues L."/>
            <person name="Saibo N.J.M."/>
            <person name="Varela M.C."/>
            <person name="Egas C."/>
            <person name="Matos J."/>
            <person name="Miguel C.M."/>
            <person name="Oliveira M.M."/>
            <person name="Ricardo C.P."/>
            <person name="Goncalves S."/>
        </authorList>
    </citation>
    <scope>NUCLEOTIDE SEQUENCE [LARGE SCALE GENOMIC DNA]</scope>
    <source>
        <strain evidence="1">HL8</strain>
    </source>
</reference>
<accession>A0AAW0M8I6</accession>
<name>A0AAW0M8I6_QUESU</name>
<comment type="caution">
    <text evidence="1">The sequence shown here is derived from an EMBL/GenBank/DDBJ whole genome shotgun (WGS) entry which is preliminary data.</text>
</comment>
<gene>
    <name evidence="1" type="ORF">CFP56_039745</name>
</gene>
<dbReference type="EMBL" id="PKMF04000007">
    <property type="protein sequence ID" value="KAK7860342.1"/>
    <property type="molecule type" value="Genomic_DNA"/>
</dbReference>
<reference evidence="1" key="1">
    <citation type="submission" date="2017-12" db="EMBL/GenBank/DDBJ databases">
        <authorList>
            <person name="Barbosa P."/>
            <person name="Usie A."/>
            <person name="Ramos A.M."/>
        </authorList>
    </citation>
    <scope>NUCLEOTIDE SEQUENCE</scope>
    <source>
        <strain evidence="1">HL8</strain>
        <tissue evidence="1">Leaves</tissue>
    </source>
</reference>
<protein>
    <recommendedName>
        <fullName evidence="2">DUF2187 domain-containing protein</fullName>
    </recommendedName>
</protein>
<sequence length="87" mass="9767">MSLTEGKVVKLTERSIHVIVLGFSSAIITVEDIREDFNHKIVSSSSSFSQSTSFSSNLKHGDELFASRSQKRHVIKVGTMIRFLVKR</sequence>
<reference evidence="1" key="3">
    <citation type="submission" date="2023-07" db="EMBL/GenBank/DDBJ databases">
        <title>An improved reference 1 genome and first organelle genomes of Quercus suber.</title>
        <authorList>
            <consortium name="Genosuber Consortium"/>
            <person name="Usie A."/>
            <person name="Serra O."/>
            <person name="Barros P."/>
        </authorList>
    </citation>
    <scope>NUCLEOTIDE SEQUENCE</scope>
    <source>
        <strain evidence="1">HL8</strain>
        <tissue evidence="1">Leaves</tissue>
    </source>
</reference>
<proteinExistence type="predicted"/>
<organism evidence="1">
    <name type="scientific">Quercus suber</name>
    <name type="common">Cork oak</name>
    <dbReference type="NCBI Taxonomy" id="58331"/>
    <lineage>
        <taxon>Eukaryota</taxon>
        <taxon>Viridiplantae</taxon>
        <taxon>Streptophyta</taxon>
        <taxon>Embryophyta</taxon>
        <taxon>Tracheophyta</taxon>
        <taxon>Spermatophyta</taxon>
        <taxon>Magnoliopsida</taxon>
        <taxon>eudicotyledons</taxon>
        <taxon>Gunneridae</taxon>
        <taxon>Pentapetalae</taxon>
        <taxon>rosids</taxon>
        <taxon>fabids</taxon>
        <taxon>Fagales</taxon>
        <taxon>Fagaceae</taxon>
        <taxon>Quercus</taxon>
    </lineage>
</organism>
<evidence type="ECO:0000313" key="1">
    <source>
        <dbReference type="EMBL" id="KAK7860342.1"/>
    </source>
</evidence>